<keyword evidence="8" id="KW-1185">Reference proteome</keyword>
<dbReference type="PANTHER" id="PTHR12001">
    <property type="entry name" value="GERANYLGERANYL PYROPHOSPHATE SYNTHASE"/>
    <property type="match status" value="1"/>
</dbReference>
<evidence type="ECO:0000313" key="7">
    <source>
        <dbReference type="EMBL" id="RUO42045.1"/>
    </source>
</evidence>
<reference evidence="8" key="1">
    <citation type="journal article" date="2018" name="Front. Microbiol.">
        <title>Genome-Based Analysis Reveals the Taxonomy and Diversity of the Family Idiomarinaceae.</title>
        <authorList>
            <person name="Liu Y."/>
            <person name="Lai Q."/>
            <person name="Shao Z."/>
        </authorList>
    </citation>
    <scope>NUCLEOTIDE SEQUENCE [LARGE SCALE GENOMIC DNA]</scope>
    <source>
        <strain evidence="8">KYW314</strain>
    </source>
</reference>
<evidence type="ECO:0000256" key="5">
    <source>
        <dbReference type="ARBA" id="ARBA00022842"/>
    </source>
</evidence>
<keyword evidence="4" id="KW-0479">Metal-binding</keyword>
<dbReference type="InterPro" id="IPR008949">
    <property type="entry name" value="Isoprenoid_synthase_dom_sf"/>
</dbReference>
<evidence type="ECO:0008006" key="9">
    <source>
        <dbReference type="Google" id="ProtNLM"/>
    </source>
</evidence>
<dbReference type="SUPFAM" id="SSF48576">
    <property type="entry name" value="Terpenoid synthases"/>
    <property type="match status" value="1"/>
</dbReference>
<comment type="caution">
    <text evidence="7">The sequence shown here is derived from an EMBL/GenBank/DDBJ whole genome shotgun (WGS) entry which is preliminary data.</text>
</comment>
<dbReference type="Gene3D" id="1.10.600.10">
    <property type="entry name" value="Farnesyl Diphosphate Synthase"/>
    <property type="match status" value="1"/>
</dbReference>
<comment type="cofactor">
    <cofactor evidence="1">
        <name>Mg(2+)</name>
        <dbReference type="ChEBI" id="CHEBI:18420"/>
    </cofactor>
</comment>
<organism evidence="7 8">
    <name type="scientific">Pseudidiomarina aestuarii</name>
    <dbReference type="NCBI Taxonomy" id="624146"/>
    <lineage>
        <taxon>Bacteria</taxon>
        <taxon>Pseudomonadati</taxon>
        <taxon>Pseudomonadota</taxon>
        <taxon>Gammaproteobacteria</taxon>
        <taxon>Alteromonadales</taxon>
        <taxon>Idiomarinaceae</taxon>
        <taxon>Pseudidiomarina</taxon>
    </lineage>
</organism>
<dbReference type="AlphaFoldDB" id="A0A7Z6ZVW3"/>
<proteinExistence type="inferred from homology"/>
<comment type="similarity">
    <text evidence="2 6">Belongs to the FPP/GGPP synthase family.</text>
</comment>
<protein>
    <recommendedName>
        <fullName evidence="9">Polyprenyl synthetase</fullName>
    </recommendedName>
</protein>
<dbReference type="GO" id="GO:0004659">
    <property type="term" value="F:prenyltransferase activity"/>
    <property type="evidence" value="ECO:0007669"/>
    <property type="project" value="InterPro"/>
</dbReference>
<evidence type="ECO:0000256" key="1">
    <source>
        <dbReference type="ARBA" id="ARBA00001946"/>
    </source>
</evidence>
<sequence length="294" mass="32713">MTSLAPVVETTVNRLVESCEKILQGCISADRASLSSAWRHQLSARGKRLRMKLALHISLSLCLSEVQAVQIATACELVHQASLVHDDLMDSDPSRNGKPTVWREYGSETAVCLGDALIVEAMFQAQCIPVDSTEHHRAIAQLFKDSIQAAAEGQIEDCDTTELANRTYQDYCLSVKNKSGALFGLPVLAAMILSNYKANQIQQVRKAFAEFGVAYQLLDDLNDRHFDRNRRLNGYWVLAENNSDDTSQALHFAVSDHLNNADSMVQRLPESVQMSFKFIRDAVMAKRPKLEAVT</sequence>
<dbReference type="EMBL" id="PIPR01000001">
    <property type="protein sequence ID" value="RUO42045.1"/>
    <property type="molecule type" value="Genomic_DNA"/>
</dbReference>
<evidence type="ECO:0000256" key="3">
    <source>
        <dbReference type="ARBA" id="ARBA00022679"/>
    </source>
</evidence>
<keyword evidence="5" id="KW-0460">Magnesium</keyword>
<keyword evidence="3 6" id="KW-0808">Transferase</keyword>
<evidence type="ECO:0000256" key="4">
    <source>
        <dbReference type="ARBA" id="ARBA00022723"/>
    </source>
</evidence>
<dbReference type="GO" id="GO:0046872">
    <property type="term" value="F:metal ion binding"/>
    <property type="evidence" value="ECO:0007669"/>
    <property type="project" value="UniProtKB-KW"/>
</dbReference>
<dbReference type="RefSeq" id="WP_169930769.1">
    <property type="nucleotide sequence ID" value="NZ_PIPR01000001.1"/>
</dbReference>
<gene>
    <name evidence="7" type="ORF">CWE22_07840</name>
</gene>
<dbReference type="PANTHER" id="PTHR12001:SF85">
    <property type="entry name" value="SHORT CHAIN ISOPRENYL DIPHOSPHATE SYNTHASE"/>
    <property type="match status" value="1"/>
</dbReference>
<evidence type="ECO:0000256" key="6">
    <source>
        <dbReference type="RuleBase" id="RU004466"/>
    </source>
</evidence>
<dbReference type="InterPro" id="IPR000092">
    <property type="entry name" value="Polyprenyl_synt"/>
</dbReference>
<dbReference type="SFLD" id="SFLDS00005">
    <property type="entry name" value="Isoprenoid_Synthase_Type_I"/>
    <property type="match status" value="1"/>
</dbReference>
<evidence type="ECO:0000256" key="2">
    <source>
        <dbReference type="ARBA" id="ARBA00006706"/>
    </source>
</evidence>
<dbReference type="Pfam" id="PF00348">
    <property type="entry name" value="polyprenyl_synt"/>
    <property type="match status" value="1"/>
</dbReference>
<accession>A0A7Z6ZVW3</accession>
<name>A0A7Z6ZVW3_9GAMM</name>
<dbReference type="Proteomes" id="UP000287766">
    <property type="component" value="Unassembled WGS sequence"/>
</dbReference>
<dbReference type="GO" id="GO:0008299">
    <property type="term" value="P:isoprenoid biosynthetic process"/>
    <property type="evidence" value="ECO:0007669"/>
    <property type="project" value="InterPro"/>
</dbReference>
<dbReference type="CDD" id="cd00867">
    <property type="entry name" value="Trans_IPPS"/>
    <property type="match status" value="1"/>
</dbReference>
<evidence type="ECO:0000313" key="8">
    <source>
        <dbReference type="Proteomes" id="UP000287766"/>
    </source>
</evidence>